<accession>A0A2N8U2G9</accession>
<gene>
    <name evidence="3" type="ORF">HYD69_04610</name>
    <name evidence="2" type="ORF">MBOVJF4278_00379</name>
</gene>
<dbReference type="EMBL" id="LT578453">
    <property type="protein sequence ID" value="SBO46152.1"/>
    <property type="molecule type" value="Genomic_DNA"/>
</dbReference>
<organism evidence="2 4">
    <name type="scientific">Mycoplasmopsis bovis</name>
    <name type="common">Mycoplasma bovis</name>
    <dbReference type="NCBI Taxonomy" id="28903"/>
    <lineage>
        <taxon>Bacteria</taxon>
        <taxon>Bacillati</taxon>
        <taxon>Mycoplasmatota</taxon>
        <taxon>Mycoplasmoidales</taxon>
        <taxon>Metamycoplasmataceae</taxon>
        <taxon>Mycoplasmopsis</taxon>
    </lineage>
</organism>
<reference evidence="3" key="3">
    <citation type="submission" date="2021-04" db="EMBL/GenBank/DDBJ databases">
        <authorList>
            <person name="Vereecke N."/>
            <person name="Bokma J."/>
        </authorList>
    </citation>
    <scope>NUCLEOTIDE SEQUENCE</scope>
    <source>
        <strain evidence="3">Mb222</strain>
    </source>
</reference>
<feature type="transmembrane region" description="Helical" evidence="1">
    <location>
        <begin position="129"/>
        <end position="150"/>
    </location>
</feature>
<dbReference type="AlphaFoldDB" id="A0A2N8U2G9"/>
<dbReference type="RefSeq" id="WP_075271035.1">
    <property type="nucleotide sequence ID" value="NZ_CP022587.1"/>
</dbReference>
<evidence type="ECO:0000313" key="3">
    <source>
        <dbReference type="EMBL" id="WHO15456.1"/>
    </source>
</evidence>
<evidence type="ECO:0000313" key="5">
    <source>
        <dbReference type="Proteomes" id="UP000596039"/>
    </source>
</evidence>
<dbReference type="EMBL" id="CP058496">
    <property type="protein sequence ID" value="WHO15456.1"/>
    <property type="molecule type" value="Genomic_DNA"/>
</dbReference>
<keyword evidence="1" id="KW-0812">Transmembrane</keyword>
<feature type="transmembrane region" description="Helical" evidence="1">
    <location>
        <begin position="12"/>
        <end position="34"/>
    </location>
</feature>
<dbReference type="Proteomes" id="UP000233776">
    <property type="component" value="Chromosome I"/>
</dbReference>
<sequence>MKKNDFKRNIFKICIFLIIFILSIISMIICSQILKELNTTFAALQPKNGFWKSKFLNDAYIAETITQRILYIPDYINGLKNDLPEKSELTLKTLDEINKVINRDLINSPVDNAKHLIGIFERTRSNYNALFGTIIGLSSLLFITSAGFIVNSSIELMYLKATPKAQQ</sequence>
<name>A0A2N8U2G9_MYCBV</name>
<proteinExistence type="predicted"/>
<reference evidence="2 4" key="1">
    <citation type="submission" date="2016-06" db="EMBL/GenBank/DDBJ databases">
        <authorList>
            <person name="Kjaerup R.B."/>
            <person name="Dalgaard T.S."/>
            <person name="Juul-Madsen H.R."/>
        </authorList>
    </citation>
    <scope>NUCLEOTIDE SEQUENCE [LARGE SCALE GENOMIC DNA]</scope>
    <source>
        <strain evidence="2">JF4278</strain>
    </source>
</reference>
<keyword evidence="1" id="KW-1133">Transmembrane helix</keyword>
<reference evidence="3 5" key="2">
    <citation type="journal article" date="2020" name="Vet. Res.">
        <title>Phylogenomic analysis of Mycoplasma bovis from Belgian veal, dairy and beef herds.</title>
        <authorList>
            <person name="Bokma J."/>
            <person name="Vereecke N."/>
            <person name="De Bleecker K."/>
            <person name="Callens J."/>
            <person name="Ribbens S."/>
            <person name="Nauwynck H."/>
            <person name="Haesebrouck F."/>
            <person name="Theuns S."/>
            <person name="Boyen F."/>
            <person name="Pardon B."/>
        </authorList>
    </citation>
    <scope>NUCLEOTIDE SEQUENCE [LARGE SCALE GENOMIC DNA]</scope>
    <source>
        <strain evidence="3 5">Mb222</strain>
    </source>
</reference>
<evidence type="ECO:0000313" key="4">
    <source>
        <dbReference type="Proteomes" id="UP000233776"/>
    </source>
</evidence>
<dbReference type="Proteomes" id="UP000596039">
    <property type="component" value="Chromosome"/>
</dbReference>
<keyword evidence="5" id="KW-1185">Reference proteome</keyword>
<evidence type="ECO:0000256" key="1">
    <source>
        <dbReference type="SAM" id="Phobius"/>
    </source>
</evidence>
<evidence type="ECO:0000313" key="2">
    <source>
        <dbReference type="EMBL" id="SBO46152.1"/>
    </source>
</evidence>
<keyword evidence="1" id="KW-0472">Membrane</keyword>
<protein>
    <submittedName>
        <fullName evidence="2">Uncharacterized protein</fullName>
    </submittedName>
</protein>